<reference evidence="1" key="1">
    <citation type="submission" date="2019-08" db="EMBL/GenBank/DDBJ databases">
        <authorList>
            <person name="Kucharzyk K."/>
            <person name="Murdoch R.W."/>
            <person name="Higgins S."/>
            <person name="Loffler F."/>
        </authorList>
    </citation>
    <scope>NUCLEOTIDE SEQUENCE</scope>
</reference>
<evidence type="ECO:0000313" key="1">
    <source>
        <dbReference type="EMBL" id="MPM00858.1"/>
    </source>
</evidence>
<dbReference type="AlphaFoldDB" id="A0A644WBH7"/>
<name>A0A644WBH7_9ZZZZ</name>
<protein>
    <recommendedName>
        <fullName evidence="2">Spermidine/putrescine-binding periplasmic protein</fullName>
    </recommendedName>
</protein>
<dbReference type="EMBL" id="VSSQ01000757">
    <property type="protein sequence ID" value="MPM00858.1"/>
    <property type="molecule type" value="Genomic_DNA"/>
</dbReference>
<gene>
    <name evidence="1" type="ORF">SDC9_47091</name>
</gene>
<comment type="caution">
    <text evidence="1">The sequence shown here is derived from an EMBL/GenBank/DDBJ whole genome shotgun (WGS) entry which is preliminary data.</text>
</comment>
<evidence type="ECO:0008006" key="2">
    <source>
        <dbReference type="Google" id="ProtNLM"/>
    </source>
</evidence>
<dbReference type="Gene3D" id="3.40.190.10">
    <property type="entry name" value="Periplasmic binding protein-like II"/>
    <property type="match status" value="2"/>
</dbReference>
<sequence length="91" mass="10582">MYIDNMVIPVTAKNTENAHTFINFLHDPKNYALFLDAFGFPPTTNTGAAQYMKNTDFFFSVDDLSHSDNILDLGPELEIYNQLWQTMRYEH</sequence>
<dbReference type="SUPFAM" id="SSF53850">
    <property type="entry name" value="Periplasmic binding protein-like II"/>
    <property type="match status" value="1"/>
</dbReference>
<accession>A0A644WBH7</accession>
<proteinExistence type="predicted"/>
<organism evidence="1">
    <name type="scientific">bioreactor metagenome</name>
    <dbReference type="NCBI Taxonomy" id="1076179"/>
    <lineage>
        <taxon>unclassified sequences</taxon>
        <taxon>metagenomes</taxon>
        <taxon>ecological metagenomes</taxon>
    </lineage>
</organism>